<evidence type="ECO:0000256" key="1">
    <source>
        <dbReference type="SAM" id="Phobius"/>
    </source>
</evidence>
<evidence type="ECO:0000313" key="3">
    <source>
        <dbReference type="EMBL" id="JAC18844.1"/>
    </source>
</evidence>
<sequence length="90" mass="9722">MFSSASLLLLSILTATFQESLFQLSRLTCGNGASKSMPVQELLGNLGPFTKPAFCSAGLLSVRSREVSQIVAGVMCMKASLVFFLTYFLF</sequence>
<keyword evidence="1" id="KW-1133">Transmembrane helix</keyword>
<proteinExistence type="evidence at transcript level"/>
<dbReference type="EMBL" id="GBBK01005638">
    <property type="protein sequence ID" value="JAC18844.1"/>
    <property type="molecule type" value="mRNA"/>
</dbReference>
<organism evidence="3">
    <name type="scientific">Amblyomma cajennense</name>
    <name type="common">Cayenne tick</name>
    <name type="synonym">Acarus cajennensis</name>
    <dbReference type="NCBI Taxonomy" id="34607"/>
    <lineage>
        <taxon>Eukaryota</taxon>
        <taxon>Metazoa</taxon>
        <taxon>Ecdysozoa</taxon>
        <taxon>Arthropoda</taxon>
        <taxon>Chelicerata</taxon>
        <taxon>Arachnida</taxon>
        <taxon>Acari</taxon>
        <taxon>Parasitiformes</taxon>
        <taxon>Ixodida</taxon>
        <taxon>Ixodoidea</taxon>
        <taxon>Ixodidae</taxon>
        <taxon>Amblyomminae</taxon>
        <taxon>Amblyomma</taxon>
    </lineage>
</organism>
<feature type="signal peptide" evidence="2">
    <location>
        <begin position="1"/>
        <end position="18"/>
    </location>
</feature>
<keyword evidence="1" id="KW-0472">Membrane</keyword>
<name>A0A023FDL1_AMBCJ</name>
<keyword evidence="1" id="KW-0812">Transmembrane</keyword>
<keyword evidence="2" id="KW-0732">Signal</keyword>
<dbReference type="AlphaFoldDB" id="A0A023FDL1"/>
<accession>A0A023FDL1</accession>
<feature type="transmembrane region" description="Helical" evidence="1">
    <location>
        <begin position="70"/>
        <end position="89"/>
    </location>
</feature>
<reference evidence="3" key="1">
    <citation type="submission" date="2014-03" db="EMBL/GenBank/DDBJ databases">
        <title>The sialotranscriptome of Amblyomma triste, Amblyomma parvum and Amblyomma cajennense ticks, uncovered by 454-based RNA-seq.</title>
        <authorList>
            <person name="Garcia G.R."/>
            <person name="Gardinassi L.G."/>
            <person name="Ribeiro J.M."/>
            <person name="Anatriello E."/>
            <person name="Ferreira B.R."/>
            <person name="Moreira H.N."/>
            <person name="Mafra C."/>
            <person name="Olegario M.M."/>
            <person name="Szabo P.J."/>
            <person name="Miranda-Santos I.K."/>
            <person name="Maruyama S.R."/>
        </authorList>
    </citation>
    <scope>NUCLEOTIDE SEQUENCE</scope>
    <source>
        <strain evidence="3">Uberlandia</strain>
        <tissue evidence="3">Salivary glands</tissue>
    </source>
</reference>
<evidence type="ECO:0000256" key="2">
    <source>
        <dbReference type="SAM" id="SignalP"/>
    </source>
</evidence>
<feature type="chain" id="PRO_5001516448" evidence="2">
    <location>
        <begin position="19"/>
        <end position="90"/>
    </location>
</feature>
<protein>
    <submittedName>
        <fullName evidence="3">Putative secreted protein</fullName>
    </submittedName>
</protein>